<feature type="binding site" evidence="13">
    <location>
        <position position="284"/>
    </location>
    <ligand>
        <name>GTP</name>
        <dbReference type="ChEBI" id="CHEBI:37565"/>
    </ligand>
</feature>
<dbReference type="NCBIfam" id="TIGR00506">
    <property type="entry name" value="ribB"/>
    <property type="match status" value="1"/>
</dbReference>
<evidence type="ECO:0000259" key="14">
    <source>
        <dbReference type="Pfam" id="PF00925"/>
    </source>
</evidence>
<evidence type="ECO:0000256" key="7">
    <source>
        <dbReference type="ARBA" id="ARBA00022723"/>
    </source>
</evidence>
<dbReference type="OMA" id="ECRGLIC"/>
<dbReference type="Proteomes" id="UP000075221">
    <property type="component" value="Chromosome"/>
</dbReference>
<reference evidence="15 17" key="2">
    <citation type="submission" date="2016-02" db="EMBL/GenBank/DDBJ databases">
        <title>Complete Genome Sequence of Propionibacterium acidipropionici ATCC 55737.</title>
        <authorList>
            <person name="Luna Flores C.H."/>
            <person name="Nielsen L.K."/>
            <person name="Marcellin E."/>
        </authorList>
    </citation>
    <scope>NUCLEOTIDE SEQUENCE [LARGE SCALE GENOMIC DNA]</scope>
    <source>
        <strain evidence="15 17">ATCC 55737</strain>
    </source>
</reference>
<sequence>MTGFATIEEALVQVRAGRPVLVLDDQTRENEGDAILAAGAAGTEWVGWMVRHTSGYLCAPMTEERADRLGLPLMWPSSQDPLRTRYTVSVDAAQGTTTGISAAERAITARTLAGPDARPGDLTRPGHILPLRARDGGVLERRGHTEAAVDLARLAGLEPVGLIGEIVDDAGACLRTPEVLALGAEEGLCVITIEQLAAWRRAHDDLRTASGTRVTAGEEAVLPTRHGAFRVTGYHDHLTGAEHVLLVPSAGIAADDGGAPWVRVHSECLTGDALGSLRCDCGEQLSRSMDQVAGHGGAVIMLRGHEGRGVGLINKIDAYHAQDGGLDTVDAQTSLGLPVDAREYGAAVAILTGLGVDSVRLLTNNPAKISALRQGGIEVEPRPLRIPPRPEDIAYLRTKRDRMGHLIDLDETGSLDARDTTAGISTAGDDEEGIA</sequence>
<feature type="binding site" evidence="13">
    <location>
        <position position="279"/>
    </location>
    <ligand>
        <name>Zn(2+)</name>
        <dbReference type="ChEBI" id="CHEBI:29105"/>
        <note>catalytic</note>
    </ligand>
</feature>
<dbReference type="InterPro" id="IPR036144">
    <property type="entry name" value="RibA-like_sf"/>
</dbReference>
<dbReference type="Gene3D" id="3.90.870.10">
    <property type="entry name" value="DHBP synthase"/>
    <property type="match status" value="1"/>
</dbReference>
<evidence type="ECO:0000256" key="9">
    <source>
        <dbReference type="ARBA" id="ARBA00022801"/>
    </source>
</evidence>
<keyword evidence="11 13" id="KW-0342">GTP-binding</keyword>
<comment type="catalytic activity">
    <reaction evidence="12 13">
        <text>GTP + 4 H2O = 2,5-diamino-6-hydroxy-4-(5-phosphoribosylamino)-pyrimidine + formate + 2 phosphate + 3 H(+)</text>
        <dbReference type="Rhea" id="RHEA:23704"/>
        <dbReference type="ChEBI" id="CHEBI:15377"/>
        <dbReference type="ChEBI" id="CHEBI:15378"/>
        <dbReference type="ChEBI" id="CHEBI:15740"/>
        <dbReference type="ChEBI" id="CHEBI:37565"/>
        <dbReference type="ChEBI" id="CHEBI:43474"/>
        <dbReference type="ChEBI" id="CHEBI:58614"/>
        <dbReference type="EC" id="3.5.4.25"/>
    </reaction>
</comment>
<evidence type="ECO:0000313" key="16">
    <source>
        <dbReference type="EMBL" id="AOZ46474.1"/>
    </source>
</evidence>
<feature type="binding site" evidence="13">
    <location>
        <position position="281"/>
    </location>
    <ligand>
        <name>Zn(2+)</name>
        <dbReference type="ChEBI" id="CHEBI:29105"/>
        <note>catalytic</note>
    </ligand>
</feature>
<dbReference type="EMBL" id="CP015970">
    <property type="protein sequence ID" value="AOZ46474.1"/>
    <property type="molecule type" value="Genomic_DNA"/>
</dbReference>
<keyword evidence="10 13" id="KW-0862">Zinc</keyword>
<evidence type="ECO:0000256" key="10">
    <source>
        <dbReference type="ARBA" id="ARBA00022833"/>
    </source>
</evidence>
<evidence type="ECO:0000313" key="18">
    <source>
        <dbReference type="Proteomes" id="UP000178666"/>
    </source>
</evidence>
<dbReference type="InterPro" id="IPR000926">
    <property type="entry name" value="RibA"/>
</dbReference>
<evidence type="ECO:0000256" key="3">
    <source>
        <dbReference type="ARBA" id="ARBA00004853"/>
    </source>
</evidence>
<keyword evidence="9 13" id="KW-0378">Hydrolase</keyword>
<dbReference type="EC" id="3.5.4.25" evidence="13"/>
<dbReference type="HAMAP" id="MF_00179">
    <property type="entry name" value="RibA"/>
    <property type="match status" value="1"/>
</dbReference>
<accession>A0AAC8YEB8</accession>
<dbReference type="PANTHER" id="PTHR21327:SF18">
    <property type="entry name" value="3,4-DIHYDROXY-2-BUTANONE 4-PHOSPHATE SYNTHASE"/>
    <property type="match status" value="1"/>
</dbReference>
<dbReference type="GO" id="GO:0008686">
    <property type="term" value="F:3,4-dihydroxy-2-butanone-4-phosphate synthase activity"/>
    <property type="evidence" value="ECO:0007669"/>
    <property type="project" value="UniProtKB-EC"/>
</dbReference>
<dbReference type="GO" id="GO:0008270">
    <property type="term" value="F:zinc ion binding"/>
    <property type="evidence" value="ECO:0007669"/>
    <property type="project" value="UniProtKB-UniRule"/>
</dbReference>
<feature type="binding site" evidence="13">
    <location>
        <begin position="263"/>
        <end position="267"/>
    </location>
    <ligand>
        <name>GTP</name>
        <dbReference type="ChEBI" id="CHEBI:37565"/>
    </ligand>
</feature>
<comment type="similarity">
    <text evidence="13">Belongs to the GTP cyclohydrolase II family.</text>
</comment>
<keyword evidence="8 13" id="KW-0547">Nucleotide-binding</keyword>
<feature type="binding site" evidence="13">
    <location>
        <position position="328"/>
    </location>
    <ligand>
        <name>GTP</name>
        <dbReference type="ChEBI" id="CHEBI:37565"/>
    </ligand>
</feature>
<evidence type="ECO:0000256" key="11">
    <source>
        <dbReference type="ARBA" id="ARBA00023134"/>
    </source>
</evidence>
<dbReference type="InterPro" id="IPR017945">
    <property type="entry name" value="DHBP_synth_RibB-like_a/b_dom"/>
</dbReference>
<feature type="binding site" evidence="13">
    <location>
        <position position="368"/>
    </location>
    <ligand>
        <name>GTP</name>
        <dbReference type="ChEBI" id="CHEBI:37565"/>
    </ligand>
</feature>
<feature type="active site" description="Proton acceptor" evidence="13">
    <location>
        <position position="340"/>
    </location>
</feature>
<dbReference type="Gene3D" id="3.40.50.10990">
    <property type="entry name" value="GTP cyclohydrolase II"/>
    <property type="match status" value="1"/>
</dbReference>
<evidence type="ECO:0000256" key="5">
    <source>
        <dbReference type="ARBA" id="ARBA00005520"/>
    </source>
</evidence>
<dbReference type="Pfam" id="PF00926">
    <property type="entry name" value="DHBP_synthase"/>
    <property type="match status" value="1"/>
</dbReference>
<dbReference type="GO" id="GO:0005829">
    <property type="term" value="C:cytosol"/>
    <property type="evidence" value="ECO:0007669"/>
    <property type="project" value="TreeGrafter"/>
</dbReference>
<comment type="function">
    <text evidence="13">Catalyzes the conversion of GTP to 2,5-diamino-6-ribosylamino-4(3H)-pyrimidinone 5'-phosphate (DARP), formate and pyrophosphate.</text>
</comment>
<dbReference type="CDD" id="cd00641">
    <property type="entry name" value="GTP_cyclohydro2"/>
    <property type="match status" value="1"/>
</dbReference>
<dbReference type="AlphaFoldDB" id="A0AAC8YEB8"/>
<comment type="pathway">
    <text evidence="3 13">Cofactor biosynthesis; riboflavin biosynthesis; 5-amino-6-(D-ribitylamino)uracil from GTP: step 1/4.</text>
</comment>
<comment type="catalytic activity">
    <reaction evidence="1">
        <text>D-ribulose 5-phosphate = (2S)-2-hydroxy-3-oxobutyl phosphate + formate + H(+)</text>
        <dbReference type="Rhea" id="RHEA:18457"/>
        <dbReference type="ChEBI" id="CHEBI:15378"/>
        <dbReference type="ChEBI" id="CHEBI:15740"/>
        <dbReference type="ChEBI" id="CHEBI:58121"/>
        <dbReference type="ChEBI" id="CHEBI:58830"/>
        <dbReference type="EC" id="4.1.99.12"/>
    </reaction>
</comment>
<keyword evidence="7 13" id="KW-0479">Metal-binding</keyword>
<comment type="similarity">
    <text evidence="5">In the N-terminal section; belongs to the DHBP synthase family.</text>
</comment>
<comment type="pathway">
    <text evidence="4">Cofactor biosynthesis; riboflavin biosynthesis; 2-hydroxy-3-oxobutyl phosphate from D-ribulose 5-phosphate: step 1/1.</text>
</comment>
<name>A0AAC8YEB8_9ACTN</name>
<evidence type="ECO:0000256" key="8">
    <source>
        <dbReference type="ARBA" id="ARBA00022741"/>
    </source>
</evidence>
<organism evidence="15 17">
    <name type="scientific">Acidipropionibacterium acidipropionici</name>
    <dbReference type="NCBI Taxonomy" id="1748"/>
    <lineage>
        <taxon>Bacteria</taxon>
        <taxon>Bacillati</taxon>
        <taxon>Actinomycetota</taxon>
        <taxon>Actinomycetes</taxon>
        <taxon>Propionibacteriales</taxon>
        <taxon>Propionibacteriaceae</taxon>
        <taxon>Acidipropionibacterium</taxon>
    </lineage>
</organism>
<dbReference type="PIRSF" id="PIRSF001259">
    <property type="entry name" value="RibA"/>
    <property type="match status" value="1"/>
</dbReference>
<feature type="binding site" evidence="13">
    <location>
        <position position="363"/>
    </location>
    <ligand>
        <name>GTP</name>
        <dbReference type="ChEBI" id="CHEBI:37565"/>
    </ligand>
</feature>
<evidence type="ECO:0000256" key="6">
    <source>
        <dbReference type="ARBA" id="ARBA00022619"/>
    </source>
</evidence>
<feature type="binding site" evidence="13">
    <location>
        <begin position="306"/>
        <end position="308"/>
    </location>
    <ligand>
        <name>GTP</name>
        <dbReference type="ChEBI" id="CHEBI:37565"/>
    </ligand>
</feature>
<comment type="function">
    <text evidence="2">Catalyzes the conversion of D-ribulose 5-phosphate to formate and 3,4-dihydroxy-2-butanone 4-phosphate.</text>
</comment>
<dbReference type="NCBIfam" id="NF001591">
    <property type="entry name" value="PRK00393.1"/>
    <property type="match status" value="1"/>
</dbReference>
<evidence type="ECO:0000313" key="17">
    <source>
        <dbReference type="Proteomes" id="UP000075221"/>
    </source>
</evidence>
<gene>
    <name evidence="13" type="primary">ribA</name>
    <name evidence="16" type="ORF">A8L58_06935</name>
    <name evidence="15" type="ORF">AXH35_05470</name>
</gene>
<feature type="binding site" evidence="13">
    <location>
        <position position="268"/>
    </location>
    <ligand>
        <name>Zn(2+)</name>
        <dbReference type="ChEBI" id="CHEBI:29105"/>
        <note>catalytic</note>
    </ligand>
</feature>
<keyword evidence="6 13" id="KW-0686">Riboflavin biosynthesis</keyword>
<proteinExistence type="inferred from homology"/>
<dbReference type="SUPFAM" id="SSF142695">
    <property type="entry name" value="RibA-like"/>
    <property type="match status" value="1"/>
</dbReference>
<dbReference type="GO" id="GO:0003935">
    <property type="term" value="F:GTP cyclohydrolase II activity"/>
    <property type="evidence" value="ECO:0007669"/>
    <property type="project" value="UniProtKB-UniRule"/>
</dbReference>
<evidence type="ECO:0000256" key="4">
    <source>
        <dbReference type="ARBA" id="ARBA00004904"/>
    </source>
</evidence>
<dbReference type="EMBL" id="CP014352">
    <property type="protein sequence ID" value="AMS04994.1"/>
    <property type="molecule type" value="Genomic_DNA"/>
</dbReference>
<dbReference type="InterPro" id="IPR032677">
    <property type="entry name" value="GTP_cyclohydro_II"/>
</dbReference>
<protein>
    <recommendedName>
        <fullName evidence="13">GTP cyclohydrolase-2</fullName>
        <ecNumber evidence="13">3.5.4.25</ecNumber>
    </recommendedName>
    <alternativeName>
        <fullName evidence="13">GTP cyclohydrolase II</fullName>
    </alternativeName>
</protein>
<dbReference type="SUPFAM" id="SSF55821">
    <property type="entry name" value="YrdC/RibB"/>
    <property type="match status" value="1"/>
</dbReference>
<evidence type="ECO:0000313" key="15">
    <source>
        <dbReference type="EMBL" id="AMS04994.1"/>
    </source>
</evidence>
<dbReference type="GO" id="GO:0005525">
    <property type="term" value="F:GTP binding"/>
    <property type="evidence" value="ECO:0007669"/>
    <property type="project" value="UniProtKB-KW"/>
</dbReference>
<evidence type="ECO:0000256" key="1">
    <source>
        <dbReference type="ARBA" id="ARBA00000141"/>
    </source>
</evidence>
<reference evidence="16 18" key="1">
    <citation type="journal article" date="2016" name="Plant Dis.">
        <title>Improved production of propionic acid using genome shuffling.</title>
        <authorList>
            <person name="Luna-Flores C.H."/>
            <person name="Palfreyman R.W."/>
            <person name="Kromer J.O."/>
            <person name="Nielsen L.K."/>
            <person name="Marcellin E."/>
        </authorList>
    </citation>
    <scope>NUCLEOTIDE SEQUENCE [LARGE SCALE GENOMIC DNA]</scope>
    <source>
        <strain evidence="16 18">F3E8</strain>
    </source>
</reference>
<dbReference type="GO" id="GO:0009231">
    <property type="term" value="P:riboflavin biosynthetic process"/>
    <property type="evidence" value="ECO:0007669"/>
    <property type="project" value="UniProtKB-UniRule"/>
</dbReference>
<evidence type="ECO:0000256" key="2">
    <source>
        <dbReference type="ARBA" id="ARBA00002284"/>
    </source>
</evidence>
<keyword evidence="18" id="KW-1185">Reference proteome</keyword>
<feature type="active site" description="Nucleophile" evidence="13">
    <location>
        <position position="342"/>
    </location>
</feature>
<dbReference type="RefSeq" id="WP_015071138.1">
    <property type="nucleotide sequence ID" value="NZ_CP014352.1"/>
</dbReference>
<dbReference type="InterPro" id="IPR000422">
    <property type="entry name" value="DHBP_synthase_RibB"/>
</dbReference>
<dbReference type="Proteomes" id="UP000178666">
    <property type="component" value="Chromosome"/>
</dbReference>
<dbReference type="PANTHER" id="PTHR21327">
    <property type="entry name" value="GTP CYCLOHYDROLASE II-RELATED"/>
    <property type="match status" value="1"/>
</dbReference>
<evidence type="ECO:0000256" key="13">
    <source>
        <dbReference type="HAMAP-Rule" id="MF_00179"/>
    </source>
</evidence>
<evidence type="ECO:0000256" key="12">
    <source>
        <dbReference type="ARBA" id="ARBA00049295"/>
    </source>
</evidence>
<comment type="cofactor">
    <cofactor evidence="13">
        <name>Zn(2+)</name>
        <dbReference type="ChEBI" id="CHEBI:29105"/>
    </cofactor>
    <text evidence="13">Binds 1 zinc ion per subunit.</text>
</comment>
<feature type="domain" description="GTP cyclohydrolase II" evidence="14">
    <location>
        <begin position="219"/>
        <end position="380"/>
    </location>
</feature>
<dbReference type="Pfam" id="PF00925">
    <property type="entry name" value="GTP_cyclohydro2"/>
    <property type="match status" value="1"/>
</dbReference>